<dbReference type="Pfam" id="PF02900">
    <property type="entry name" value="LigB"/>
    <property type="match status" value="1"/>
</dbReference>
<evidence type="ECO:0000313" key="7">
    <source>
        <dbReference type="EMBL" id="OXM83299.1"/>
    </source>
</evidence>
<evidence type="ECO:0000313" key="8">
    <source>
        <dbReference type="Proteomes" id="UP000215509"/>
    </source>
</evidence>
<keyword evidence="7" id="KW-0223">Dioxygenase</keyword>
<evidence type="ECO:0000256" key="1">
    <source>
        <dbReference type="ARBA" id="ARBA00001947"/>
    </source>
</evidence>
<organism evidence="7 8">
    <name type="scientific">Paenibacillus rigui</name>
    <dbReference type="NCBI Taxonomy" id="554312"/>
    <lineage>
        <taxon>Bacteria</taxon>
        <taxon>Bacillati</taxon>
        <taxon>Bacillota</taxon>
        <taxon>Bacilli</taxon>
        <taxon>Bacillales</taxon>
        <taxon>Paenibacillaceae</taxon>
        <taxon>Paenibacillus</taxon>
    </lineage>
</organism>
<dbReference type="Proteomes" id="UP000215509">
    <property type="component" value="Unassembled WGS sequence"/>
</dbReference>
<dbReference type="CDD" id="cd07363">
    <property type="entry name" value="45_DOPA_Dioxygenase"/>
    <property type="match status" value="1"/>
</dbReference>
<evidence type="ECO:0000256" key="4">
    <source>
        <dbReference type="ARBA" id="ARBA00022833"/>
    </source>
</evidence>
<keyword evidence="4" id="KW-0862">Zinc</keyword>
<evidence type="ECO:0000256" key="5">
    <source>
        <dbReference type="ARBA" id="ARBA00023002"/>
    </source>
</evidence>
<comment type="similarity">
    <text evidence="2">Belongs to the DODA-type extradiol aromatic ring-opening dioxygenase family.</text>
</comment>
<dbReference type="SUPFAM" id="SSF53213">
    <property type="entry name" value="LigB-like"/>
    <property type="match status" value="1"/>
</dbReference>
<comment type="cofactor">
    <cofactor evidence="1">
        <name>Zn(2+)</name>
        <dbReference type="ChEBI" id="CHEBI:29105"/>
    </cofactor>
</comment>
<dbReference type="PIRSF" id="PIRSF006157">
    <property type="entry name" value="Doxgns_DODA"/>
    <property type="match status" value="1"/>
</dbReference>
<dbReference type="InterPro" id="IPR014436">
    <property type="entry name" value="Extradiol_dOase_DODA"/>
</dbReference>
<dbReference type="OrthoDB" id="9790889at2"/>
<dbReference type="AlphaFoldDB" id="A0A229UK69"/>
<reference evidence="7 8" key="1">
    <citation type="submission" date="2017-07" db="EMBL/GenBank/DDBJ databases">
        <title>Genome sequencing and assembly of Paenibacillus rigui.</title>
        <authorList>
            <person name="Mayilraj S."/>
        </authorList>
    </citation>
    <scope>NUCLEOTIDE SEQUENCE [LARGE SCALE GENOMIC DNA]</scope>
    <source>
        <strain evidence="7 8">JCM 16352</strain>
    </source>
</reference>
<comment type="caution">
    <text evidence="7">The sequence shown here is derived from an EMBL/GenBank/DDBJ whole genome shotgun (WGS) entry which is preliminary data.</text>
</comment>
<proteinExistence type="inferred from homology"/>
<dbReference type="InterPro" id="IPR004183">
    <property type="entry name" value="Xdiol_dOase_suB"/>
</dbReference>
<feature type="domain" description="Extradiol ring-cleavage dioxygenase class III enzyme subunit B" evidence="6">
    <location>
        <begin position="33"/>
        <end position="252"/>
    </location>
</feature>
<dbReference type="EMBL" id="NMQW01000049">
    <property type="protein sequence ID" value="OXM83299.1"/>
    <property type="molecule type" value="Genomic_DNA"/>
</dbReference>
<evidence type="ECO:0000256" key="2">
    <source>
        <dbReference type="ARBA" id="ARBA00007581"/>
    </source>
</evidence>
<evidence type="ECO:0000259" key="6">
    <source>
        <dbReference type="Pfam" id="PF02900"/>
    </source>
</evidence>
<keyword evidence="5" id="KW-0560">Oxidoreductase</keyword>
<name>A0A229UK69_9BACL</name>
<keyword evidence="8" id="KW-1185">Reference proteome</keyword>
<evidence type="ECO:0000256" key="3">
    <source>
        <dbReference type="ARBA" id="ARBA00022723"/>
    </source>
</evidence>
<accession>A0A229UK69</accession>
<sequence length="256" mass="29237">MYPTMFVAHGTPSLALENNAYTRFLRNVGILLPKPQAIVMISSHWEHSTVQISSAPQLETMYDFFGFPEPLYDITYPAKGNLPLSLDIQQLLGAEGIDCELNERRGLDHGAWSVLRFMYPEADVPVVALSFNPRLVPEEQYRFGRALMPLREKGILILCSGGTVHNLAKLQWETVGGEGWAMAFDRWLAEHIQVWDQEALFDYERRAPYVSDAVPTHEHLLPLFISMGAADVKRKARLLHQEYQYRTLSLAAWMFQ</sequence>
<dbReference type="PANTHER" id="PTHR30096:SF0">
    <property type="entry name" value="4,5-DOPA DIOXYGENASE EXTRADIOL-LIKE PROTEIN"/>
    <property type="match status" value="1"/>
</dbReference>
<dbReference type="Gene3D" id="3.40.830.10">
    <property type="entry name" value="LigB-like"/>
    <property type="match status" value="1"/>
</dbReference>
<dbReference type="PANTHER" id="PTHR30096">
    <property type="entry name" value="4,5-DOPA DIOXYGENASE EXTRADIOL-LIKE PROTEIN"/>
    <property type="match status" value="1"/>
</dbReference>
<gene>
    <name evidence="7" type="ORF">CF651_26600</name>
</gene>
<keyword evidence="3" id="KW-0479">Metal-binding</keyword>
<protein>
    <submittedName>
        <fullName evidence="7">Dioxygenase</fullName>
    </submittedName>
</protein>
<dbReference type="RefSeq" id="WP_094017891.1">
    <property type="nucleotide sequence ID" value="NZ_NMQW01000049.1"/>
</dbReference>
<dbReference type="GO" id="GO:0008270">
    <property type="term" value="F:zinc ion binding"/>
    <property type="evidence" value="ECO:0007669"/>
    <property type="project" value="InterPro"/>
</dbReference>
<dbReference type="GO" id="GO:0016702">
    <property type="term" value="F:oxidoreductase activity, acting on single donors with incorporation of molecular oxygen, incorporation of two atoms of oxygen"/>
    <property type="evidence" value="ECO:0007669"/>
    <property type="project" value="UniProtKB-ARBA"/>
</dbReference>
<dbReference type="GO" id="GO:0008198">
    <property type="term" value="F:ferrous iron binding"/>
    <property type="evidence" value="ECO:0007669"/>
    <property type="project" value="InterPro"/>
</dbReference>